<dbReference type="Pfam" id="PF00196">
    <property type="entry name" value="GerE"/>
    <property type="match status" value="1"/>
</dbReference>
<gene>
    <name evidence="3" type="primary">nreC</name>
    <name evidence="3" type="ORF">MAQ5080_00414</name>
</gene>
<dbReference type="SUPFAM" id="SSF46894">
    <property type="entry name" value="C-terminal effector domain of the bipartite response regulators"/>
    <property type="match status" value="1"/>
</dbReference>
<accession>A0A1A8T212</accession>
<evidence type="ECO:0000313" key="4">
    <source>
        <dbReference type="Proteomes" id="UP000092627"/>
    </source>
</evidence>
<dbReference type="InterPro" id="IPR039420">
    <property type="entry name" value="WalR-like"/>
</dbReference>
<protein>
    <submittedName>
        <fullName evidence="3">Oxygen regulatory protein NreC</fullName>
    </submittedName>
</protein>
<name>A0A1A8T212_9GAMM</name>
<dbReference type="EMBL" id="FLOC01000002">
    <property type="protein sequence ID" value="SBS26051.1"/>
    <property type="molecule type" value="Genomic_DNA"/>
</dbReference>
<dbReference type="InterPro" id="IPR000792">
    <property type="entry name" value="Tscrpt_reg_LuxR_C"/>
</dbReference>
<evidence type="ECO:0000256" key="1">
    <source>
        <dbReference type="ARBA" id="ARBA00023125"/>
    </source>
</evidence>
<dbReference type="PROSITE" id="PS00622">
    <property type="entry name" value="HTH_LUXR_1"/>
    <property type="match status" value="1"/>
</dbReference>
<dbReference type="GO" id="GO:0003677">
    <property type="term" value="F:DNA binding"/>
    <property type="evidence" value="ECO:0007669"/>
    <property type="project" value="UniProtKB-KW"/>
</dbReference>
<dbReference type="Proteomes" id="UP000092627">
    <property type="component" value="Unassembled WGS sequence"/>
</dbReference>
<dbReference type="PRINTS" id="PR00038">
    <property type="entry name" value="HTHLUXR"/>
</dbReference>
<dbReference type="Gene3D" id="3.40.50.2300">
    <property type="match status" value="1"/>
</dbReference>
<dbReference type="PANTHER" id="PTHR43214:SF43">
    <property type="entry name" value="TWO-COMPONENT RESPONSE REGULATOR"/>
    <property type="match status" value="1"/>
</dbReference>
<organism evidence="3 4">
    <name type="scientific">Marinomonas aquimarina</name>
    <dbReference type="NCBI Taxonomy" id="295068"/>
    <lineage>
        <taxon>Bacteria</taxon>
        <taxon>Pseudomonadati</taxon>
        <taxon>Pseudomonadota</taxon>
        <taxon>Gammaproteobacteria</taxon>
        <taxon>Oceanospirillales</taxon>
        <taxon>Oceanospirillaceae</taxon>
        <taxon>Marinomonas</taxon>
    </lineage>
</organism>
<evidence type="ECO:0000313" key="3">
    <source>
        <dbReference type="EMBL" id="SBS26051.1"/>
    </source>
</evidence>
<dbReference type="SMART" id="SM00421">
    <property type="entry name" value="HTH_LUXR"/>
    <property type="match status" value="1"/>
</dbReference>
<dbReference type="InterPro" id="IPR016032">
    <property type="entry name" value="Sig_transdc_resp-reg_C-effctor"/>
</dbReference>
<dbReference type="CDD" id="cd06170">
    <property type="entry name" value="LuxR_C_like"/>
    <property type="match status" value="1"/>
</dbReference>
<dbReference type="PROSITE" id="PS50043">
    <property type="entry name" value="HTH_LUXR_2"/>
    <property type="match status" value="1"/>
</dbReference>
<keyword evidence="1" id="KW-0238">DNA-binding</keyword>
<dbReference type="GO" id="GO:0006355">
    <property type="term" value="P:regulation of DNA-templated transcription"/>
    <property type="evidence" value="ECO:0007669"/>
    <property type="project" value="InterPro"/>
</dbReference>
<dbReference type="RefSeq" id="WP_231870770.1">
    <property type="nucleotide sequence ID" value="NZ_FLOC01000002.1"/>
</dbReference>
<feature type="domain" description="HTH luxR-type" evidence="2">
    <location>
        <begin position="121"/>
        <end position="186"/>
    </location>
</feature>
<sequence length="196" mass="22066">MAQSFDFKGTVEQLEQDSFEYCFVYLDNDEFSRQVEQVVQLREQFPDLKIIAFPFLRSQSAAIRMLSMGVNGQCSPYIAKEQLGLVLSVINSGEIWGGKELIQQLIQSSSQQSAATDAPQTFTGAELLSERELDVVNWVAKGVSNKEIARHLDVTERTIKAHLTAIFKKLHIKDRISLALLVQRGHLDQEAQSISH</sequence>
<dbReference type="AlphaFoldDB" id="A0A1A8T212"/>
<keyword evidence="4" id="KW-1185">Reference proteome</keyword>
<proteinExistence type="predicted"/>
<evidence type="ECO:0000259" key="2">
    <source>
        <dbReference type="PROSITE" id="PS50043"/>
    </source>
</evidence>
<reference evidence="3 4" key="1">
    <citation type="submission" date="2016-06" db="EMBL/GenBank/DDBJ databases">
        <authorList>
            <person name="Kjaerup R.B."/>
            <person name="Dalgaard T.S."/>
            <person name="Juul-Madsen H.R."/>
        </authorList>
    </citation>
    <scope>NUCLEOTIDE SEQUENCE [LARGE SCALE GENOMIC DNA]</scope>
    <source>
        <strain evidence="3 4">CECT 5080</strain>
    </source>
</reference>
<dbReference type="STRING" id="295068.MAQ5080_00414"/>
<dbReference type="PANTHER" id="PTHR43214">
    <property type="entry name" value="TWO-COMPONENT RESPONSE REGULATOR"/>
    <property type="match status" value="1"/>
</dbReference>